<reference evidence="1 2" key="1">
    <citation type="submission" date="2020-01" db="EMBL/GenBank/DDBJ databases">
        <title>Bacteria diversity of Porities sp.</title>
        <authorList>
            <person name="Wang G."/>
        </authorList>
    </citation>
    <scope>NUCLEOTIDE SEQUENCE [LARGE SCALE GENOMIC DNA]</scope>
    <source>
        <strain evidence="1 2">R33</strain>
    </source>
</reference>
<evidence type="ECO:0000313" key="1">
    <source>
        <dbReference type="EMBL" id="NAS11129.1"/>
    </source>
</evidence>
<evidence type="ECO:0000313" key="2">
    <source>
        <dbReference type="Proteomes" id="UP000475249"/>
    </source>
</evidence>
<organism evidence="1 2">
    <name type="scientific">Poritiphilus flavus</name>
    <dbReference type="NCBI Taxonomy" id="2697053"/>
    <lineage>
        <taxon>Bacteria</taxon>
        <taxon>Pseudomonadati</taxon>
        <taxon>Bacteroidota</taxon>
        <taxon>Flavobacteriia</taxon>
        <taxon>Flavobacteriales</taxon>
        <taxon>Flavobacteriaceae</taxon>
        <taxon>Poritiphilus</taxon>
    </lineage>
</organism>
<keyword evidence="2" id="KW-1185">Reference proteome</keyword>
<accession>A0A6L9E9G1</accession>
<dbReference type="EMBL" id="WXYO01000002">
    <property type="protein sequence ID" value="NAS11129.1"/>
    <property type="molecule type" value="Genomic_DNA"/>
</dbReference>
<evidence type="ECO:0008006" key="3">
    <source>
        <dbReference type="Google" id="ProtNLM"/>
    </source>
</evidence>
<sequence length="126" mass="14889">MKKLLYVLVIISLWTASNCSKIPENNDPIIGIWSKEEQNEKNSKLRQEWIFNDAYLGRHHQYQDNQKIVQTDFKWSQEEGVYTLTYPGTEMLNDKVRMQTAIDIEMLEDLQGNLFALRDSLWLCCD</sequence>
<dbReference type="RefSeq" id="WP_161434176.1">
    <property type="nucleotide sequence ID" value="NZ_WXYO01000002.1"/>
</dbReference>
<gene>
    <name evidence="1" type="ORF">GTQ38_03900</name>
</gene>
<name>A0A6L9E9G1_9FLAO</name>
<protein>
    <recommendedName>
        <fullName evidence="3">Lipocalin-like domain-containing protein</fullName>
    </recommendedName>
</protein>
<proteinExistence type="predicted"/>
<dbReference type="Proteomes" id="UP000475249">
    <property type="component" value="Unassembled WGS sequence"/>
</dbReference>
<dbReference type="AlphaFoldDB" id="A0A6L9E9G1"/>
<comment type="caution">
    <text evidence="1">The sequence shown here is derived from an EMBL/GenBank/DDBJ whole genome shotgun (WGS) entry which is preliminary data.</text>
</comment>